<dbReference type="Proteomes" id="UP000652430">
    <property type="component" value="Unassembled WGS sequence"/>
</dbReference>
<sequence length="953" mass="101202">MPPKSAPLNVNAPTSLKARFDALYAMDKYKDAVPMAARWKALIDDASVDPVANAEVLSRAYTGYAWVISDTPQADQMAPAATKAEKIARDSGLTDRDFYYETLAVLSAVETATGAFDASAAHVRQAVTLATQKFGVVSREAAFAEGTLGFLDLAQGRYIDAERHYGHAADVSLQCSAPDDGFTGAMIDTHAVTLDSISRFEESLAEHNRSLEWATAHASPDSPALTAALGGVSAGLSRLNRLTEAEPILREVIDRQRRYEPENYWYRAAYLSNYGDLLNRTGRSEEAEAFWTQASAFFAKAKTRQDPWLAAQPLYFSAGAARMRGDYPAAIARYAATEAQLTANVGPGNVRLAGVIIEHGVALAASGKAVDGEEIATPAIAILRAKLDAQDIRRLIAEVLYARIIAATRTADAGYALIVAPAKALEAKLLDAALSRADLVKYAPTFAAAFATLADLSLKTGHPSEAFHALQLANLTDIVLVNSEVAARSAATNPRTAALIRSLQDHIRLRQGLDKERSFAASARKSDDIARLDVQIAAVDAQIVREGAEIDRVFPAYRTIGRPTPVSLASFQARLHPGEILLAPLPVEDGTLAIAVTHDRLIWTRTAATRAQIGQWAKRIRFSIDAARASSDTAPPFDIAAASALYRAIAPRPISAVLRTHKQLLYYSSGALAAVPPTLLVTAATRGTSLVDTAWLVRTHSVTVLPSLLARADPAPGGRTTTARFLGVGAPDLGPAPIEIAARGATFRTGGIDVKALQALPSLPHAQSELRAIGLALGGRNDRLLVAQQATEAELRALPLERYGVIAFATHGLVGGDFAGLSEPALVMTPPTVAKDGDDGLLTASEVAGLKLDADWVILSACNSASGIGTGGPAYGGLASAFLHAGARALLVSHWPVRDDAAARITVETVRRTRMGEPRAVALRHAILALMADRRVPQSANPAIWAPFVLIQQ</sequence>
<dbReference type="EMBL" id="BNAQ01000004">
    <property type="protein sequence ID" value="GHH19954.1"/>
    <property type="molecule type" value="Genomic_DNA"/>
</dbReference>
<keyword evidence="3" id="KW-1185">Reference proteome</keyword>
<evidence type="ECO:0000313" key="3">
    <source>
        <dbReference type="Proteomes" id="UP000652430"/>
    </source>
</evidence>
<dbReference type="SUPFAM" id="SSF48452">
    <property type="entry name" value="TPR-like"/>
    <property type="match status" value="1"/>
</dbReference>
<organism evidence="2 3">
    <name type="scientific">Sphingomonas glacialis</name>
    <dbReference type="NCBI Taxonomy" id="658225"/>
    <lineage>
        <taxon>Bacteria</taxon>
        <taxon>Pseudomonadati</taxon>
        <taxon>Pseudomonadota</taxon>
        <taxon>Alphaproteobacteria</taxon>
        <taxon>Sphingomonadales</taxon>
        <taxon>Sphingomonadaceae</taxon>
        <taxon>Sphingomonas</taxon>
    </lineage>
</organism>
<comment type="caution">
    <text evidence="2">The sequence shown here is derived from an EMBL/GenBank/DDBJ whole genome shotgun (WGS) entry which is preliminary data.</text>
</comment>
<dbReference type="Gene3D" id="1.25.40.10">
    <property type="entry name" value="Tetratricopeptide repeat domain"/>
    <property type="match status" value="1"/>
</dbReference>
<proteinExistence type="predicted"/>
<protein>
    <recommendedName>
        <fullName evidence="1">CHAT domain-containing protein</fullName>
    </recommendedName>
</protein>
<reference evidence="3" key="1">
    <citation type="journal article" date="2019" name="Int. J. Syst. Evol. Microbiol.">
        <title>The Global Catalogue of Microorganisms (GCM) 10K type strain sequencing project: providing services to taxonomists for standard genome sequencing and annotation.</title>
        <authorList>
            <consortium name="The Broad Institute Genomics Platform"/>
            <consortium name="The Broad Institute Genome Sequencing Center for Infectious Disease"/>
            <person name="Wu L."/>
            <person name="Ma J."/>
        </authorList>
    </citation>
    <scope>NUCLEOTIDE SEQUENCE [LARGE SCALE GENOMIC DNA]</scope>
    <source>
        <strain evidence="3">CGMCC 1.8957</strain>
    </source>
</reference>
<feature type="domain" description="CHAT" evidence="1">
    <location>
        <begin position="641"/>
        <end position="951"/>
    </location>
</feature>
<dbReference type="InterPro" id="IPR024983">
    <property type="entry name" value="CHAT_dom"/>
</dbReference>
<accession>A0ABQ3LMK2</accession>
<name>A0ABQ3LMK2_9SPHN</name>
<evidence type="ECO:0000259" key="1">
    <source>
        <dbReference type="Pfam" id="PF12770"/>
    </source>
</evidence>
<dbReference type="Pfam" id="PF12770">
    <property type="entry name" value="CHAT"/>
    <property type="match status" value="1"/>
</dbReference>
<evidence type="ECO:0000313" key="2">
    <source>
        <dbReference type="EMBL" id="GHH19954.1"/>
    </source>
</evidence>
<gene>
    <name evidence="2" type="ORF">GCM10008023_27330</name>
</gene>
<dbReference type="InterPro" id="IPR011990">
    <property type="entry name" value="TPR-like_helical_dom_sf"/>
</dbReference>